<comment type="caution">
    <text evidence="1">The sequence shown here is derived from an EMBL/GenBank/DDBJ whole genome shotgun (WGS) entry which is preliminary data.</text>
</comment>
<sequence length="156" mass="16808">MDLEVLRDASEIIAEFAGLTDLAGRPVRFTVRRHRPDGSWLIELAPYLLGLAQAADVRSFAEGILATLEEGAGEPDFRLFADGYTDAYATVGYDGDELYFTAGAAFDYTQDFVGRTAKGEPLYRNPIGAAHLELIDVSPADPEHLTGCALALLAAL</sequence>
<reference evidence="1 2" key="1">
    <citation type="submission" date="2024-10" db="EMBL/GenBank/DDBJ databases">
        <title>The Natural Products Discovery Center: Release of the First 8490 Sequenced Strains for Exploring Actinobacteria Biosynthetic Diversity.</title>
        <authorList>
            <person name="Kalkreuter E."/>
            <person name="Kautsar S.A."/>
            <person name="Yang D."/>
            <person name="Bader C.D."/>
            <person name="Teijaro C.N."/>
            <person name="Fluegel L."/>
            <person name="Davis C.M."/>
            <person name="Simpson J.R."/>
            <person name="Lauterbach L."/>
            <person name="Steele A.D."/>
            <person name="Gui C."/>
            <person name="Meng S."/>
            <person name="Li G."/>
            <person name="Viehrig K."/>
            <person name="Ye F."/>
            <person name="Su P."/>
            <person name="Kiefer A.F."/>
            <person name="Nichols A."/>
            <person name="Cepeda A.J."/>
            <person name="Yan W."/>
            <person name="Fan B."/>
            <person name="Jiang Y."/>
            <person name="Adhikari A."/>
            <person name="Zheng C.-J."/>
            <person name="Schuster L."/>
            <person name="Cowan T.M."/>
            <person name="Smanski M.J."/>
            <person name="Chevrette M.G."/>
            <person name="De Carvalho L.P.S."/>
            <person name="Shen B."/>
        </authorList>
    </citation>
    <scope>NUCLEOTIDE SEQUENCE [LARGE SCALE GENOMIC DNA]</scope>
    <source>
        <strain evidence="1 2">NPDC002173</strain>
    </source>
</reference>
<evidence type="ECO:0000313" key="2">
    <source>
        <dbReference type="Proteomes" id="UP001602013"/>
    </source>
</evidence>
<dbReference type="RefSeq" id="WP_387417040.1">
    <property type="nucleotide sequence ID" value="NZ_JBIASD010000036.1"/>
</dbReference>
<keyword evidence="2" id="KW-1185">Reference proteome</keyword>
<proteinExistence type="predicted"/>
<evidence type="ECO:0000313" key="1">
    <source>
        <dbReference type="EMBL" id="MFF3670836.1"/>
    </source>
</evidence>
<dbReference type="Proteomes" id="UP001602013">
    <property type="component" value="Unassembled WGS sequence"/>
</dbReference>
<dbReference type="EMBL" id="JBIASD010000036">
    <property type="protein sequence ID" value="MFF3670836.1"/>
    <property type="molecule type" value="Genomic_DNA"/>
</dbReference>
<name>A0ABW6T0T4_9ACTN</name>
<gene>
    <name evidence="1" type="ORF">ACFYXI_35130</name>
</gene>
<organism evidence="1 2">
    <name type="scientific">Microtetraspora malaysiensis</name>
    <dbReference type="NCBI Taxonomy" id="161358"/>
    <lineage>
        <taxon>Bacteria</taxon>
        <taxon>Bacillati</taxon>
        <taxon>Actinomycetota</taxon>
        <taxon>Actinomycetes</taxon>
        <taxon>Streptosporangiales</taxon>
        <taxon>Streptosporangiaceae</taxon>
        <taxon>Microtetraspora</taxon>
    </lineage>
</organism>
<protein>
    <submittedName>
        <fullName evidence="1">Uncharacterized protein</fullName>
    </submittedName>
</protein>
<accession>A0ABW6T0T4</accession>